<evidence type="ECO:0000313" key="8">
    <source>
        <dbReference type="Proteomes" id="UP000285343"/>
    </source>
</evidence>
<dbReference type="EMBL" id="WCTY01000017">
    <property type="protein sequence ID" value="KAB4183881.1"/>
    <property type="molecule type" value="Genomic_DNA"/>
</dbReference>
<accession>A0A3E4XEM9</accession>
<proteinExistence type="predicted"/>
<evidence type="ECO:0000313" key="7">
    <source>
        <dbReference type="Proteomes" id="UP000283601"/>
    </source>
</evidence>
<evidence type="ECO:0000313" key="2">
    <source>
        <dbReference type="EMBL" id="KAB4212900.1"/>
    </source>
</evidence>
<evidence type="ECO:0000313" key="5">
    <source>
        <dbReference type="EMBL" id="RHE21800.1"/>
    </source>
</evidence>
<dbReference type="EMBL" id="QSTL01000019">
    <property type="protein sequence ID" value="RGM52935.1"/>
    <property type="molecule type" value="Genomic_DNA"/>
</dbReference>
<dbReference type="Proteomes" id="UP000285343">
    <property type="component" value="Unassembled WGS sequence"/>
</dbReference>
<dbReference type="EMBL" id="QRZC01000039">
    <property type="protein sequence ID" value="RGV36979.1"/>
    <property type="molecule type" value="Genomic_DNA"/>
</dbReference>
<dbReference type="EMBL" id="QSJZ01000013">
    <property type="protein sequence ID" value="RHE21800.1"/>
    <property type="molecule type" value="Genomic_DNA"/>
</dbReference>
<evidence type="ECO:0000313" key="3">
    <source>
        <dbReference type="EMBL" id="RGM52935.1"/>
    </source>
</evidence>
<dbReference type="EMBL" id="WCTR01000006">
    <property type="protein sequence ID" value="KAB4212900.1"/>
    <property type="molecule type" value="Genomic_DNA"/>
</dbReference>
<evidence type="ECO:0000313" key="9">
    <source>
        <dbReference type="Proteomes" id="UP000466952"/>
    </source>
</evidence>
<evidence type="ECO:0000313" key="1">
    <source>
        <dbReference type="EMBL" id="KAB4183881.1"/>
    </source>
</evidence>
<reference evidence="9 10" key="2">
    <citation type="journal article" date="2019" name="Nat. Med.">
        <title>A library of human gut bacterial isolates paired with longitudinal multiomics data enables mechanistic microbiome research.</title>
        <authorList>
            <person name="Poyet M."/>
            <person name="Groussin M."/>
            <person name="Gibbons S.M."/>
            <person name="Avila-Pacheco J."/>
            <person name="Jiang X."/>
            <person name="Kearney S.M."/>
            <person name="Perrotta A.R."/>
            <person name="Berdy B."/>
            <person name="Zhao S."/>
            <person name="Lieberman T.D."/>
            <person name="Swanson P.K."/>
            <person name="Smith M."/>
            <person name="Roesemann S."/>
            <person name="Alexander J.E."/>
            <person name="Rich S.A."/>
            <person name="Livny J."/>
            <person name="Vlamakis H."/>
            <person name="Clish C."/>
            <person name="Bullock K."/>
            <person name="Deik A."/>
            <person name="Scott J."/>
            <person name="Pierce K.A."/>
            <person name="Xavier R.J."/>
            <person name="Alm E.J."/>
        </authorList>
    </citation>
    <scope>NUCLEOTIDE SEQUENCE [LARGE SCALE GENOMIC DNA]</scope>
    <source>
        <strain evidence="2 9">BIOML-A11</strain>
        <strain evidence="1 10">BIOML-A19</strain>
    </source>
</reference>
<dbReference type="AlphaFoldDB" id="A0A3E4XEM9"/>
<protein>
    <submittedName>
        <fullName evidence="3">Uncharacterized protein</fullName>
    </submittedName>
</protein>
<dbReference type="Proteomes" id="UP000466952">
    <property type="component" value="Unassembled WGS sequence"/>
</dbReference>
<sequence length="59" mass="6771">MLLKHKFASALLPHFHPTPVSPYSSAFALRWEQPEKVEAKFASTCQKRLSFAVTYYSLI</sequence>
<evidence type="ECO:0000313" key="4">
    <source>
        <dbReference type="EMBL" id="RGV36979.1"/>
    </source>
</evidence>
<comment type="caution">
    <text evidence="3">The sequence shown here is derived from an EMBL/GenBank/DDBJ whole genome shotgun (WGS) entry which is preliminary data.</text>
</comment>
<dbReference type="Proteomes" id="UP000283601">
    <property type="component" value="Unassembled WGS sequence"/>
</dbReference>
<reference evidence="6 7" key="1">
    <citation type="submission" date="2018-08" db="EMBL/GenBank/DDBJ databases">
        <title>A genome reference for cultivated species of the human gut microbiota.</title>
        <authorList>
            <person name="Zou Y."/>
            <person name="Xue W."/>
            <person name="Luo G."/>
        </authorList>
    </citation>
    <scope>NUCLEOTIDE SEQUENCE [LARGE SCALE GENOMIC DNA]</scope>
    <source>
        <strain evidence="4 8">AF14-42</strain>
        <strain evidence="5 7">AM29-12AC</strain>
        <strain evidence="3 6">OM07-9</strain>
    </source>
</reference>
<organism evidence="3 6">
    <name type="scientific">Bacteroides uniformis</name>
    <dbReference type="NCBI Taxonomy" id="820"/>
    <lineage>
        <taxon>Bacteria</taxon>
        <taxon>Pseudomonadati</taxon>
        <taxon>Bacteroidota</taxon>
        <taxon>Bacteroidia</taxon>
        <taxon>Bacteroidales</taxon>
        <taxon>Bacteroidaceae</taxon>
        <taxon>Bacteroides</taxon>
    </lineage>
</organism>
<name>A0A3E4XEM9_BACUN</name>
<dbReference type="Proteomes" id="UP000261295">
    <property type="component" value="Unassembled WGS sequence"/>
</dbReference>
<gene>
    <name evidence="5" type="ORF">DW758_14695</name>
    <name evidence="4" type="ORF">DWW14_20665</name>
    <name evidence="3" type="ORF">DXC07_16905</name>
    <name evidence="2" type="ORF">GAP55_09725</name>
    <name evidence="1" type="ORF">GAQ44_10200</name>
</gene>
<dbReference type="Proteomes" id="UP000487221">
    <property type="component" value="Unassembled WGS sequence"/>
</dbReference>
<evidence type="ECO:0000313" key="10">
    <source>
        <dbReference type="Proteomes" id="UP000487221"/>
    </source>
</evidence>
<evidence type="ECO:0000313" key="6">
    <source>
        <dbReference type="Proteomes" id="UP000261295"/>
    </source>
</evidence>